<dbReference type="EMBL" id="APML01000043">
    <property type="protein sequence ID" value="ENH96437.1"/>
    <property type="molecule type" value="Genomic_DNA"/>
</dbReference>
<evidence type="ECO:0000313" key="2">
    <source>
        <dbReference type="Proteomes" id="UP000012283"/>
    </source>
</evidence>
<comment type="caution">
    <text evidence="1">The sequence shown here is derived from an EMBL/GenBank/DDBJ whole genome shotgun (WGS) entry which is preliminary data.</text>
</comment>
<name>N4WJT6_9BACI</name>
<sequence>MFAWKIDISVKQVCFEPLFAQKMNISCKSRMYDMLICRINRFQKQIREWCAQSICKTGDTARKKRTKHLKKCFMFQ</sequence>
<gene>
    <name evidence="1" type="ORF">J416_10776</name>
</gene>
<accession>N4WJT6</accession>
<dbReference type="Proteomes" id="UP000012283">
    <property type="component" value="Unassembled WGS sequence"/>
</dbReference>
<proteinExistence type="predicted"/>
<dbReference type="AlphaFoldDB" id="N4WJT6"/>
<keyword evidence="2" id="KW-1185">Reference proteome</keyword>
<reference evidence="1 2" key="1">
    <citation type="submission" date="2013-03" db="EMBL/GenBank/DDBJ databases">
        <title>Draft genome sequence of Gracibacillus halophilus YIM-C55.5, a moderately halophilic and thermophilic organism from the Xiaochaidamu salt lake.</title>
        <authorList>
            <person name="Sugumar T."/>
            <person name="Polireddy D.R."/>
            <person name="Antony A."/>
            <person name="Madhava Y.R."/>
            <person name="Sivakumar N."/>
        </authorList>
    </citation>
    <scope>NUCLEOTIDE SEQUENCE [LARGE SCALE GENOMIC DNA]</scope>
    <source>
        <strain evidence="1 2">YIM-C55.5</strain>
    </source>
</reference>
<organism evidence="1 2">
    <name type="scientific">Gracilibacillus halophilus YIM-C55.5</name>
    <dbReference type="NCBI Taxonomy" id="1308866"/>
    <lineage>
        <taxon>Bacteria</taxon>
        <taxon>Bacillati</taxon>
        <taxon>Bacillota</taxon>
        <taxon>Bacilli</taxon>
        <taxon>Bacillales</taxon>
        <taxon>Bacillaceae</taxon>
        <taxon>Gracilibacillus</taxon>
    </lineage>
</organism>
<evidence type="ECO:0000313" key="1">
    <source>
        <dbReference type="EMBL" id="ENH96437.1"/>
    </source>
</evidence>
<protein>
    <submittedName>
        <fullName evidence="1">Uncharacterized protein</fullName>
    </submittedName>
</protein>